<feature type="domain" description="T-box" evidence="7">
    <location>
        <begin position="55"/>
        <end position="168"/>
    </location>
</feature>
<dbReference type="InterPro" id="IPR046360">
    <property type="entry name" value="T-box_DNA-bd"/>
</dbReference>
<feature type="region of interest" description="Disordered" evidence="6">
    <location>
        <begin position="191"/>
        <end position="234"/>
    </location>
</feature>
<name>A0AAE9JG28_CAEBR</name>
<dbReference type="Proteomes" id="UP000829354">
    <property type="component" value="Chromosome IV"/>
</dbReference>
<keyword evidence="1" id="KW-0805">Transcription regulation</keyword>
<keyword evidence="2 5" id="KW-0238">DNA-binding</keyword>
<protein>
    <recommendedName>
        <fullName evidence="7">T-box domain-containing protein</fullName>
    </recommendedName>
</protein>
<evidence type="ECO:0000256" key="2">
    <source>
        <dbReference type="ARBA" id="ARBA00023125"/>
    </source>
</evidence>
<evidence type="ECO:0000256" key="3">
    <source>
        <dbReference type="ARBA" id="ARBA00023163"/>
    </source>
</evidence>
<dbReference type="GO" id="GO:0003677">
    <property type="term" value="F:DNA binding"/>
    <property type="evidence" value="ECO:0007669"/>
    <property type="project" value="UniProtKB-UniRule"/>
</dbReference>
<organism evidence="8 9">
    <name type="scientific">Caenorhabditis briggsae</name>
    <dbReference type="NCBI Taxonomy" id="6238"/>
    <lineage>
        <taxon>Eukaryota</taxon>
        <taxon>Metazoa</taxon>
        <taxon>Ecdysozoa</taxon>
        <taxon>Nematoda</taxon>
        <taxon>Chromadorea</taxon>
        <taxon>Rhabditida</taxon>
        <taxon>Rhabditina</taxon>
        <taxon>Rhabditomorpha</taxon>
        <taxon>Rhabditoidea</taxon>
        <taxon>Rhabditidae</taxon>
        <taxon>Peloderinae</taxon>
        <taxon>Caenorhabditis</taxon>
    </lineage>
</organism>
<dbReference type="GO" id="GO:0003700">
    <property type="term" value="F:DNA-binding transcription factor activity"/>
    <property type="evidence" value="ECO:0007669"/>
    <property type="project" value="InterPro"/>
</dbReference>
<accession>A0AAE9JG28</accession>
<sequence length="804" mass="90091">MNTITVRCTSEEEWKRRRRREGGEVDEDTVDVDSINHPNFATIILNKLPPENLKFEYEVTGLEEDSKYEMELLFDPSKNLQHRFQRRPDESFNIITISEVEQLPVLQRIRHEKKQQTGSYWMKSKVNFDKVWFRNAKDDCRKPDRAKYDVDLASSRMYYVKLRIQKISGEEKILDIDHQYFVACARTLKPKQETKKEDKKKNKTDTNTLQPKDRTPRKRRSNEMMSSPSDNFQMSLFDQPGQRTFSRQSTTVNPIQLPQMNIDMRSIFGLFEATRNINFKNLLGGFAEPFLEQGPGQFLNSQPVNIEQGQRQMMPSTSDNFGMPLLDLPKPQALGALPSTVNPFQPQQMNSNLMSALQTFMATQNINPQMLQGAGQFSYPPPGNIEQGQPQMMPSTSDNFGMPLLDLPKPQALGALPSTVNPFQPQQMNSNLMSALQTFMATQNINPQMLQGAGQFSYPPPGNIEQGQPQMMPSTSDNFGMPLLDLPKPQALGALPSTVNPFQPQQMNSNLMSALQTFMATQNINPQMLQGAGQFSYPPPGNIEQGQPQMMPSTSDNFGMPLLDLPKPQALGALPSTVNPFQPQQMNSNLMSALQTFMATQNINPQMLQGAGQFSYPPPGNIEQGQPQMMPSTSDNFGMPLLDLPKPQALGALPSTVNPFQPQQMNSNLMSALQTFMATQNINPQMLQGAGQFSYPPPGNIEQGQPQMMPSTSDNFGMPRLDLPDLLEQQAFSAFPPPVNQETINSIWQALRSISNQPQAGQVLTVPPPVNIEQGQPQIVVNPVEEPPINPEPKQGSPRHPERN</sequence>
<dbReference type="Gene3D" id="2.60.40.820">
    <property type="entry name" value="Transcription factor, T-box"/>
    <property type="match status" value="1"/>
</dbReference>
<dbReference type="InterPro" id="IPR008967">
    <property type="entry name" value="p53-like_TF_DNA-bd_sf"/>
</dbReference>
<comment type="caution">
    <text evidence="5">Lacks conserved residue(s) required for the propagation of feature annotation.</text>
</comment>
<feature type="region of interest" description="Disordered" evidence="6">
    <location>
        <begin position="775"/>
        <end position="804"/>
    </location>
</feature>
<reference evidence="8 9" key="1">
    <citation type="submission" date="2022-04" db="EMBL/GenBank/DDBJ databases">
        <title>Chromosome-level reference genomes for two strains of Caenorhabditis briggsae: an improved platform for comparative genomics.</title>
        <authorList>
            <person name="Stevens L."/>
            <person name="Andersen E."/>
        </authorList>
    </citation>
    <scope>NUCLEOTIDE SEQUENCE [LARGE SCALE GENOMIC DNA]</scope>
    <source>
        <strain evidence="8">VX34</strain>
        <tissue evidence="8">Whole-organism</tissue>
    </source>
</reference>
<evidence type="ECO:0000259" key="7">
    <source>
        <dbReference type="PROSITE" id="PS50252"/>
    </source>
</evidence>
<evidence type="ECO:0000256" key="5">
    <source>
        <dbReference type="PROSITE-ProRule" id="PRU00201"/>
    </source>
</evidence>
<keyword evidence="9" id="KW-1185">Reference proteome</keyword>
<keyword evidence="4 5" id="KW-0539">Nucleus</keyword>
<dbReference type="GO" id="GO:0005634">
    <property type="term" value="C:nucleus"/>
    <property type="evidence" value="ECO:0007669"/>
    <property type="project" value="UniProtKB-SubCell"/>
</dbReference>
<feature type="compositionally biased region" description="Basic and acidic residues" evidence="6">
    <location>
        <begin position="191"/>
        <end position="204"/>
    </location>
</feature>
<dbReference type="SUPFAM" id="SSF49417">
    <property type="entry name" value="p53-like transcription factors"/>
    <property type="match status" value="1"/>
</dbReference>
<feature type="compositionally biased region" description="Polar residues" evidence="6">
    <location>
        <begin position="223"/>
        <end position="234"/>
    </location>
</feature>
<dbReference type="EMBL" id="CP092623">
    <property type="protein sequence ID" value="UMM27216.1"/>
    <property type="molecule type" value="Genomic_DNA"/>
</dbReference>
<dbReference type="InterPro" id="IPR036960">
    <property type="entry name" value="T-box_sf"/>
</dbReference>
<gene>
    <name evidence="8" type="ORF">L5515_010604</name>
</gene>
<dbReference type="GO" id="GO:0045893">
    <property type="term" value="P:positive regulation of DNA-templated transcription"/>
    <property type="evidence" value="ECO:0007669"/>
    <property type="project" value="InterPro"/>
</dbReference>
<proteinExistence type="predicted"/>
<dbReference type="PROSITE" id="PS50252">
    <property type="entry name" value="TBOX_3"/>
    <property type="match status" value="1"/>
</dbReference>
<dbReference type="AlphaFoldDB" id="A0AAE9JG28"/>
<evidence type="ECO:0000313" key="9">
    <source>
        <dbReference type="Proteomes" id="UP000829354"/>
    </source>
</evidence>
<keyword evidence="3" id="KW-0804">Transcription</keyword>
<dbReference type="Pfam" id="PF00907">
    <property type="entry name" value="T-box"/>
    <property type="match status" value="1"/>
</dbReference>
<comment type="subcellular location">
    <subcellularLocation>
        <location evidence="5">Nucleus</location>
    </subcellularLocation>
</comment>
<evidence type="ECO:0000256" key="1">
    <source>
        <dbReference type="ARBA" id="ARBA00023015"/>
    </source>
</evidence>
<evidence type="ECO:0000313" key="8">
    <source>
        <dbReference type="EMBL" id="UMM27216.1"/>
    </source>
</evidence>
<evidence type="ECO:0000256" key="6">
    <source>
        <dbReference type="SAM" id="MobiDB-lite"/>
    </source>
</evidence>
<evidence type="ECO:0000256" key="4">
    <source>
        <dbReference type="ARBA" id="ARBA00023242"/>
    </source>
</evidence>